<dbReference type="EMBL" id="VYDA01000323">
    <property type="protein sequence ID" value="MYH61810.1"/>
    <property type="molecule type" value="Genomic_DNA"/>
</dbReference>
<dbReference type="AlphaFoldDB" id="A0A6B1FZX9"/>
<comment type="caution">
    <text evidence="1">The sequence shown here is derived from an EMBL/GenBank/DDBJ whole genome shotgun (WGS) entry which is preliminary data.</text>
</comment>
<keyword evidence="1" id="KW-0540">Nuclease</keyword>
<proteinExistence type="predicted"/>
<protein>
    <submittedName>
        <fullName evidence="1">Restriction endonuclease</fullName>
    </submittedName>
</protein>
<accession>A0A6B1FZX9</accession>
<reference evidence="1" key="1">
    <citation type="submission" date="2019-09" db="EMBL/GenBank/DDBJ databases">
        <title>Characterisation of the sponge microbiome using genome-centric metagenomics.</title>
        <authorList>
            <person name="Engelberts J.P."/>
            <person name="Robbins S.J."/>
            <person name="De Goeij J.M."/>
            <person name="Aranda M."/>
            <person name="Bell S.C."/>
            <person name="Webster N.S."/>
        </authorList>
    </citation>
    <scope>NUCLEOTIDE SEQUENCE</scope>
    <source>
        <strain evidence="1">SB0675_bin_29</strain>
    </source>
</reference>
<sequence length="233" mass="26478">MDPAFFEQPILNSPYEYPSRHWELDESGKPTNKIESKRREVAFISAIPTVKKRSGGQREIVFHEAAQALETETQQYDLTGLISGIRQRVDRWRELPDPNSWHVTPETARLLHHWRSHRFGDIRPFFCQVEAVETAIWLTEVAPSLGKEGRRFLDQIEAASEGANPGLARLALKLATGAGKTTVMAMIIAWQTINAVRRPGSSRFTRGFLVVTPGVTIRDRLRVLQPNDPDSYY</sequence>
<keyword evidence="1" id="KW-0378">Hydrolase</keyword>
<feature type="non-terminal residue" evidence="1">
    <location>
        <position position="233"/>
    </location>
</feature>
<name>A0A6B1FZX9_9CHLR</name>
<dbReference type="GO" id="GO:0004519">
    <property type="term" value="F:endonuclease activity"/>
    <property type="evidence" value="ECO:0007669"/>
    <property type="project" value="UniProtKB-KW"/>
</dbReference>
<organism evidence="1">
    <name type="scientific">Caldilineaceae bacterium SB0675_bin_29</name>
    <dbReference type="NCBI Taxonomy" id="2605266"/>
    <lineage>
        <taxon>Bacteria</taxon>
        <taxon>Bacillati</taxon>
        <taxon>Chloroflexota</taxon>
        <taxon>Caldilineae</taxon>
        <taxon>Caldilineales</taxon>
        <taxon>Caldilineaceae</taxon>
    </lineage>
</organism>
<gene>
    <name evidence="1" type="ORF">F4148_08605</name>
</gene>
<evidence type="ECO:0000313" key="1">
    <source>
        <dbReference type="EMBL" id="MYH61810.1"/>
    </source>
</evidence>
<keyword evidence="1" id="KW-0255">Endonuclease</keyword>